<sequence>MINNKLVYDVGLHLGYDTKLYLSKGYKVIAIEANPTLINLSTIQFNQSIKEGNLTLLNNAISNIDNATVPFYISQLGSAQSSLQKTMAERRGGILEIQIETKKLSSIFREHGTPYYCKIDIEGHDFIALETLSNSNLRPRFISAEINNVSDDGILVSDIVEIDKLYPIWFSILEKLNHLGYSKFKVVEQASLRVLSLQMLQRDVFFQNGSLISRIKNRLNRIWTCFNFKPALNKGYFSDCSGPFGESLEGEWVGFDEAKQIIISFGQQMHNRGINVLWCDIHATN</sequence>
<keyword evidence="2" id="KW-0489">Methyltransferase</keyword>
<gene>
    <name evidence="2" type="ORF">FHS57_000865</name>
</gene>
<dbReference type="Pfam" id="PF05050">
    <property type="entry name" value="Methyltransf_21"/>
    <property type="match status" value="1"/>
</dbReference>
<dbReference type="InterPro" id="IPR006342">
    <property type="entry name" value="FkbM_mtfrase"/>
</dbReference>
<evidence type="ECO:0000313" key="2">
    <source>
        <dbReference type="EMBL" id="MBB3836883.1"/>
    </source>
</evidence>
<proteinExistence type="predicted"/>
<dbReference type="SUPFAM" id="SSF53335">
    <property type="entry name" value="S-adenosyl-L-methionine-dependent methyltransferases"/>
    <property type="match status" value="1"/>
</dbReference>
<comment type="caution">
    <text evidence="2">The sequence shown here is derived from an EMBL/GenBank/DDBJ whole genome shotgun (WGS) entry which is preliminary data.</text>
</comment>
<name>A0A7W5ZGH5_9BACT</name>
<dbReference type="Proteomes" id="UP000541352">
    <property type="component" value="Unassembled WGS sequence"/>
</dbReference>
<dbReference type="GO" id="GO:0032259">
    <property type="term" value="P:methylation"/>
    <property type="evidence" value="ECO:0007669"/>
    <property type="project" value="UniProtKB-KW"/>
</dbReference>
<dbReference type="NCBIfam" id="TIGR01444">
    <property type="entry name" value="fkbM_fam"/>
    <property type="match status" value="1"/>
</dbReference>
<accession>A0A7W5ZGH5</accession>
<dbReference type="RefSeq" id="WP_183971638.1">
    <property type="nucleotide sequence ID" value="NZ_JACIBY010000001.1"/>
</dbReference>
<organism evidence="2 3">
    <name type="scientific">Runella defluvii</name>
    <dbReference type="NCBI Taxonomy" id="370973"/>
    <lineage>
        <taxon>Bacteria</taxon>
        <taxon>Pseudomonadati</taxon>
        <taxon>Bacteroidota</taxon>
        <taxon>Cytophagia</taxon>
        <taxon>Cytophagales</taxon>
        <taxon>Spirosomataceae</taxon>
        <taxon>Runella</taxon>
    </lineage>
</organism>
<dbReference type="AlphaFoldDB" id="A0A7W5ZGH5"/>
<dbReference type="Gene3D" id="3.40.50.150">
    <property type="entry name" value="Vaccinia Virus protein VP39"/>
    <property type="match status" value="1"/>
</dbReference>
<keyword evidence="3" id="KW-1185">Reference proteome</keyword>
<reference evidence="2 3" key="1">
    <citation type="submission" date="2020-08" db="EMBL/GenBank/DDBJ databases">
        <title>Genomic Encyclopedia of Type Strains, Phase IV (KMG-IV): sequencing the most valuable type-strain genomes for metagenomic binning, comparative biology and taxonomic classification.</title>
        <authorList>
            <person name="Goeker M."/>
        </authorList>
    </citation>
    <scope>NUCLEOTIDE SEQUENCE [LARGE SCALE GENOMIC DNA]</scope>
    <source>
        <strain evidence="2 3">DSM 17976</strain>
    </source>
</reference>
<dbReference type="GO" id="GO:0008168">
    <property type="term" value="F:methyltransferase activity"/>
    <property type="evidence" value="ECO:0007669"/>
    <property type="project" value="UniProtKB-KW"/>
</dbReference>
<evidence type="ECO:0000259" key="1">
    <source>
        <dbReference type="Pfam" id="PF05050"/>
    </source>
</evidence>
<protein>
    <submittedName>
        <fullName evidence="2">FkbM family methyltransferase</fullName>
    </submittedName>
</protein>
<dbReference type="InterPro" id="IPR029063">
    <property type="entry name" value="SAM-dependent_MTases_sf"/>
</dbReference>
<feature type="domain" description="Methyltransferase FkbM" evidence="1">
    <location>
        <begin position="9"/>
        <end position="164"/>
    </location>
</feature>
<keyword evidence="2" id="KW-0808">Transferase</keyword>
<dbReference type="EMBL" id="JACIBY010000001">
    <property type="protein sequence ID" value="MBB3836883.1"/>
    <property type="molecule type" value="Genomic_DNA"/>
</dbReference>
<evidence type="ECO:0000313" key="3">
    <source>
        <dbReference type="Proteomes" id="UP000541352"/>
    </source>
</evidence>